<dbReference type="InterPro" id="IPR041459">
    <property type="entry name" value="MPTase-PolyVal"/>
</dbReference>
<dbReference type="Pfam" id="PF08401">
    <property type="entry name" value="ArdcN"/>
    <property type="match status" value="1"/>
</dbReference>
<evidence type="ECO:0000259" key="2">
    <source>
        <dbReference type="Pfam" id="PF08401"/>
    </source>
</evidence>
<dbReference type="Proteomes" id="UP000501076">
    <property type="component" value="Plasmid pFDU301A"/>
</dbReference>
<sequence>MNVKEIITDRIIKDLEKGEVPWRKPWYQKNFPTRWVTNEPYRGINLLLLKPGEYATKKQILEAGGQIKKEEFGNYHIAVYWGPVKKASKKKAPKKEEKEELKEQDEIESKSEKKKLTATNYEKFVLRYYRVYEVNYQCTGLQSKIEDKEELDFNPIEKAEEIIDGYKNKPLIKTGAGGAYYRPSKDYINMPSEKTFHSVEEYYSTLFHEAIHSTGHQKRLDREGIIDIAAFGSETYSKEELVAEIGAAMLCGLAGIEDVTFENSIAYLQSWIKALKEDSSLVPIAAQQAQKAFDHILGVNFEEME</sequence>
<organism evidence="4 5">
    <name type="scientific">Priestia megaterium</name>
    <name type="common">Bacillus megaterium</name>
    <dbReference type="NCBI Taxonomy" id="1404"/>
    <lineage>
        <taxon>Bacteria</taxon>
        <taxon>Bacillati</taxon>
        <taxon>Bacillota</taxon>
        <taxon>Bacilli</taxon>
        <taxon>Bacillales</taxon>
        <taxon>Bacillaceae</taxon>
        <taxon>Priestia</taxon>
    </lineage>
</organism>
<protein>
    <submittedName>
        <fullName evidence="4">DUF1738 domain-containing protein</fullName>
    </submittedName>
</protein>
<gene>
    <name evidence="4" type="ORF">FDZ14_28265</name>
</gene>
<geneLocation type="plasmid" evidence="5">
    <name>pfdu301a</name>
</geneLocation>
<dbReference type="InterPro" id="IPR017113">
    <property type="entry name" value="Antirestriction_ArdC"/>
</dbReference>
<reference evidence="4 5" key="1">
    <citation type="submission" date="2019-10" db="EMBL/GenBank/DDBJ databases">
        <title>Complete genome sequences for adaption low water activity.</title>
        <authorList>
            <person name="Zhao L."/>
            <person name="Zhong J."/>
        </authorList>
    </citation>
    <scope>NUCLEOTIDE SEQUENCE [LARGE SCALE GENOMIC DNA]</scope>
    <source>
        <strain evidence="4 5">FDU301</strain>
        <plasmid evidence="5">pfdu301a</plasmid>
    </source>
</reference>
<evidence type="ECO:0000313" key="5">
    <source>
        <dbReference type="Proteomes" id="UP000501076"/>
    </source>
</evidence>
<evidence type="ECO:0000259" key="3">
    <source>
        <dbReference type="Pfam" id="PF18818"/>
    </source>
</evidence>
<evidence type="ECO:0000313" key="4">
    <source>
        <dbReference type="EMBL" id="QJX80001.1"/>
    </source>
</evidence>
<dbReference type="RefSeq" id="WP_171777984.1">
    <property type="nucleotide sequence ID" value="NZ_CP045273.1"/>
</dbReference>
<keyword evidence="1" id="KW-0175">Coiled coil</keyword>
<feature type="domain" description="N-terminal" evidence="2">
    <location>
        <begin position="2"/>
        <end position="103"/>
    </location>
</feature>
<proteinExistence type="predicted"/>
<keyword evidence="4" id="KW-0614">Plasmid</keyword>
<dbReference type="InterPro" id="IPR013610">
    <property type="entry name" value="ArdC_N"/>
</dbReference>
<feature type="domain" description="Polyvalent protein metallopeptidase" evidence="3">
    <location>
        <begin position="158"/>
        <end position="287"/>
    </location>
</feature>
<dbReference type="Pfam" id="PF18818">
    <property type="entry name" value="MPTase-PolyVal"/>
    <property type="match status" value="1"/>
</dbReference>
<dbReference type="GO" id="GO:0003697">
    <property type="term" value="F:single-stranded DNA binding"/>
    <property type="evidence" value="ECO:0007669"/>
    <property type="project" value="InterPro"/>
</dbReference>
<dbReference type="EMBL" id="CP045273">
    <property type="protein sequence ID" value="QJX80001.1"/>
    <property type="molecule type" value="Genomic_DNA"/>
</dbReference>
<evidence type="ECO:0000256" key="1">
    <source>
        <dbReference type="SAM" id="Coils"/>
    </source>
</evidence>
<dbReference type="PIRSF" id="PIRSF037112">
    <property type="entry name" value="Antirestriction_ArdC"/>
    <property type="match status" value="1"/>
</dbReference>
<feature type="coiled-coil region" evidence="1">
    <location>
        <begin position="84"/>
        <end position="115"/>
    </location>
</feature>
<dbReference type="AlphaFoldDB" id="A0A6M6DYL7"/>
<accession>A0A6M6DYL7</accession>
<name>A0A6M6DYL7_PRIMG</name>